<dbReference type="RefSeq" id="WP_184343665.1">
    <property type="nucleotide sequence ID" value="NZ_JACHIG010000014.1"/>
</dbReference>
<dbReference type="PANTHER" id="PTHR43174:SF3">
    <property type="entry name" value="UDP-N-ACETYLGLUCOSAMINE 2-EPIMERASE"/>
    <property type="match status" value="1"/>
</dbReference>
<dbReference type="Pfam" id="PF02350">
    <property type="entry name" value="Epimerase_2"/>
    <property type="match status" value="1"/>
</dbReference>
<gene>
    <name evidence="2" type="ORF">HNQ65_004767</name>
</gene>
<proteinExistence type="predicted"/>
<dbReference type="SUPFAM" id="SSF53756">
    <property type="entry name" value="UDP-Glycosyltransferase/glycogen phosphorylase"/>
    <property type="match status" value="1"/>
</dbReference>
<dbReference type="AlphaFoldDB" id="A0A7W7YFF0"/>
<keyword evidence="3" id="KW-1185">Reference proteome</keyword>
<dbReference type="InterPro" id="IPR003331">
    <property type="entry name" value="UDP_GlcNAc_Epimerase_2_dom"/>
</dbReference>
<comment type="caution">
    <text evidence="2">The sequence shown here is derived from an EMBL/GenBank/DDBJ whole genome shotgun (WGS) entry which is preliminary data.</text>
</comment>
<dbReference type="EMBL" id="JACHIG010000014">
    <property type="protein sequence ID" value="MBB5035158.1"/>
    <property type="molecule type" value="Genomic_DNA"/>
</dbReference>
<organism evidence="2 3">
    <name type="scientific">Prosthecobacter vanneervenii</name>
    <dbReference type="NCBI Taxonomy" id="48466"/>
    <lineage>
        <taxon>Bacteria</taxon>
        <taxon>Pseudomonadati</taxon>
        <taxon>Verrucomicrobiota</taxon>
        <taxon>Verrucomicrobiia</taxon>
        <taxon>Verrucomicrobiales</taxon>
        <taxon>Verrucomicrobiaceae</taxon>
        <taxon>Prosthecobacter</taxon>
    </lineage>
</organism>
<reference evidence="2 3" key="1">
    <citation type="submission" date="2020-08" db="EMBL/GenBank/DDBJ databases">
        <title>Genomic Encyclopedia of Type Strains, Phase IV (KMG-IV): sequencing the most valuable type-strain genomes for metagenomic binning, comparative biology and taxonomic classification.</title>
        <authorList>
            <person name="Goeker M."/>
        </authorList>
    </citation>
    <scope>NUCLEOTIDE SEQUENCE [LARGE SCALE GENOMIC DNA]</scope>
    <source>
        <strain evidence="2 3">DSM 12252</strain>
    </source>
</reference>
<dbReference type="GO" id="GO:0006047">
    <property type="term" value="P:UDP-N-acetylglucosamine metabolic process"/>
    <property type="evidence" value="ECO:0007669"/>
    <property type="project" value="InterPro"/>
</dbReference>
<evidence type="ECO:0000313" key="3">
    <source>
        <dbReference type="Proteomes" id="UP000590740"/>
    </source>
</evidence>
<evidence type="ECO:0000259" key="1">
    <source>
        <dbReference type="Pfam" id="PF02350"/>
    </source>
</evidence>
<dbReference type="Proteomes" id="UP000590740">
    <property type="component" value="Unassembled WGS sequence"/>
</dbReference>
<accession>A0A7W7YFF0</accession>
<dbReference type="GO" id="GO:0004553">
    <property type="term" value="F:hydrolase activity, hydrolyzing O-glycosyl compounds"/>
    <property type="evidence" value="ECO:0007669"/>
    <property type="project" value="InterPro"/>
</dbReference>
<dbReference type="NCBIfam" id="TIGR03568">
    <property type="entry name" value="NeuC_NnaA"/>
    <property type="match status" value="1"/>
</dbReference>
<dbReference type="InterPro" id="IPR029767">
    <property type="entry name" value="WecB-like"/>
</dbReference>
<dbReference type="InterPro" id="IPR020004">
    <property type="entry name" value="UDP-GlcNAc_Epase"/>
</dbReference>
<protein>
    <submittedName>
        <fullName evidence="2">UDP-hydrolyzing UDP-N-acetyl-D-glucosamine 2-epimerase</fullName>
    </submittedName>
</protein>
<dbReference type="PANTHER" id="PTHR43174">
    <property type="entry name" value="UDP-N-ACETYLGLUCOSAMINE 2-EPIMERASE"/>
    <property type="match status" value="1"/>
</dbReference>
<feature type="domain" description="UDP-N-acetylglucosamine 2-epimerase" evidence="1">
    <location>
        <begin position="24"/>
        <end position="367"/>
    </location>
</feature>
<name>A0A7W7YFF0_9BACT</name>
<evidence type="ECO:0000313" key="2">
    <source>
        <dbReference type="EMBL" id="MBB5035158.1"/>
    </source>
</evidence>
<dbReference type="Gene3D" id="3.40.50.2000">
    <property type="entry name" value="Glycogen Phosphorylase B"/>
    <property type="match status" value="2"/>
</dbReference>
<sequence>MKKKIAVVLVNRANYARMKPVMHALQQEPDVDMQTICAGSMLLDRYGCARNVVEADGFPVESEVYLQLEGSVPITMVKSIGLAVIEFASEFSRMKPDFVLMIGDRYEAMAAAIAAAYQNICLIHLQGGEISGSIDESTRHAITKLAHYHFPATKRAAEYIVAMGEDPATVFPLGCPTSDVVLAASNDLPQDVLGRLGVGTSIDFSKPYLLVLFHPVTTDIGHQEEQMEAVLETVRRLNLQTVLLWPNIDAGSDLVSQAIRRFRENHHEFPLHAYKNLPPDIYIPLLNHAACCIGNSSSFVRETSFLGTPVVLVGSRQDGREWSQSVIRVEPLQPEIESATRSQLAHGRYPTSHLYGEPGVAARIAEQVSKLTPYAQKQLHYVKRPSA</sequence>